<dbReference type="Pfam" id="PF13416">
    <property type="entry name" value="SBP_bac_8"/>
    <property type="match status" value="1"/>
</dbReference>
<proteinExistence type="predicted"/>
<accession>A0ABN1U2H3</accession>
<feature type="compositionally biased region" description="Low complexity" evidence="1">
    <location>
        <begin position="435"/>
        <end position="456"/>
    </location>
</feature>
<sequence length="456" mass="49203">MAAGALLLATVLAGCSADSDNPPPDRQGTAKKPVKLTFMAYGAAEEVEALKGTVAQFNQDNPKVKVSFTAVDSEQAVVKALRSETPPDIYLLSRQDLGTVVSEKLNQPLDELLAARDIAFGDDYKRDALMAFSEEGRLQCMPYAVSPMVIYFNTNLIDWNAMREADLPTPRSHAFWTFDQFAAAAEFAASRPGAKGVHIDPTLEGIAPFIYSGGGELFDDPKQPTSLTLSEEKDREALAEVLDVLRNNQLTPTPKQLEKSDALERFTTGKLGMIAGYRNLVPELRKTPSLQFDVMPMPAIDNERTIGDVKGLCISATPGSTSAAADFVVHAMAPEAVAEVAKAGYLVPASNEVAESDAFLQRDQLPAHAEVFNRSVRDIVTPPALEIWSLLEEALAPHLHQLFYARVLEDLQAATEEIDEISRTVLTPPAEETESPSGTADPSSSSDPTPTSSSSP</sequence>
<dbReference type="PANTHER" id="PTHR43649">
    <property type="entry name" value="ARABINOSE-BINDING PROTEIN-RELATED"/>
    <property type="match status" value="1"/>
</dbReference>
<dbReference type="Proteomes" id="UP001501581">
    <property type="component" value="Unassembled WGS sequence"/>
</dbReference>
<protein>
    <recommendedName>
        <fullName evidence="4">Extracellular solute-binding protein</fullName>
    </recommendedName>
</protein>
<keyword evidence="3" id="KW-1185">Reference proteome</keyword>
<organism evidence="2 3">
    <name type="scientific">Nocardioides dubius</name>
    <dbReference type="NCBI Taxonomy" id="317019"/>
    <lineage>
        <taxon>Bacteria</taxon>
        <taxon>Bacillati</taxon>
        <taxon>Actinomycetota</taxon>
        <taxon>Actinomycetes</taxon>
        <taxon>Propionibacteriales</taxon>
        <taxon>Nocardioidaceae</taxon>
        <taxon>Nocardioides</taxon>
    </lineage>
</organism>
<gene>
    <name evidence="2" type="ORF">GCM10009668_37200</name>
</gene>
<evidence type="ECO:0008006" key="4">
    <source>
        <dbReference type="Google" id="ProtNLM"/>
    </source>
</evidence>
<feature type="region of interest" description="Disordered" evidence="1">
    <location>
        <begin position="419"/>
        <end position="456"/>
    </location>
</feature>
<dbReference type="PANTHER" id="PTHR43649:SF12">
    <property type="entry name" value="DIACETYLCHITOBIOSE BINDING PROTEIN DASA"/>
    <property type="match status" value="1"/>
</dbReference>
<dbReference type="InterPro" id="IPR050490">
    <property type="entry name" value="Bact_solute-bd_prot1"/>
</dbReference>
<name>A0ABN1U2H3_9ACTN</name>
<evidence type="ECO:0000313" key="3">
    <source>
        <dbReference type="Proteomes" id="UP001501581"/>
    </source>
</evidence>
<dbReference type="InterPro" id="IPR006059">
    <property type="entry name" value="SBP"/>
</dbReference>
<dbReference type="EMBL" id="BAAALG010000013">
    <property type="protein sequence ID" value="GAA1112206.1"/>
    <property type="molecule type" value="Genomic_DNA"/>
</dbReference>
<comment type="caution">
    <text evidence="2">The sequence shown here is derived from an EMBL/GenBank/DDBJ whole genome shotgun (WGS) entry which is preliminary data.</text>
</comment>
<evidence type="ECO:0000313" key="2">
    <source>
        <dbReference type="EMBL" id="GAA1112206.1"/>
    </source>
</evidence>
<dbReference type="SUPFAM" id="SSF53850">
    <property type="entry name" value="Periplasmic binding protein-like II"/>
    <property type="match status" value="1"/>
</dbReference>
<reference evidence="2 3" key="1">
    <citation type="journal article" date="2019" name="Int. J. Syst. Evol. Microbiol.">
        <title>The Global Catalogue of Microorganisms (GCM) 10K type strain sequencing project: providing services to taxonomists for standard genome sequencing and annotation.</title>
        <authorList>
            <consortium name="The Broad Institute Genomics Platform"/>
            <consortium name="The Broad Institute Genome Sequencing Center for Infectious Disease"/>
            <person name="Wu L."/>
            <person name="Ma J."/>
        </authorList>
    </citation>
    <scope>NUCLEOTIDE SEQUENCE [LARGE SCALE GENOMIC DNA]</scope>
    <source>
        <strain evidence="2 3">JCM 13008</strain>
    </source>
</reference>
<dbReference type="Gene3D" id="3.40.190.10">
    <property type="entry name" value="Periplasmic binding protein-like II"/>
    <property type="match status" value="1"/>
</dbReference>
<evidence type="ECO:0000256" key="1">
    <source>
        <dbReference type="SAM" id="MobiDB-lite"/>
    </source>
</evidence>